<name>Q01QK5_SOLUE</name>
<dbReference type="InterPro" id="IPR000917">
    <property type="entry name" value="Sulfatase_N"/>
</dbReference>
<dbReference type="Gene3D" id="3.40.720.10">
    <property type="entry name" value="Alkaline Phosphatase, subunit A"/>
    <property type="match status" value="1"/>
</dbReference>
<keyword evidence="1" id="KW-1133">Transmembrane helix</keyword>
<proteinExistence type="predicted"/>
<dbReference type="KEGG" id="sus:Acid_7154"/>
<feature type="transmembrane region" description="Helical" evidence="1">
    <location>
        <begin position="48"/>
        <end position="66"/>
    </location>
</feature>
<dbReference type="Pfam" id="PF00884">
    <property type="entry name" value="Sulfatase"/>
    <property type="match status" value="1"/>
</dbReference>
<dbReference type="AlphaFoldDB" id="Q01QK5"/>
<feature type="transmembrane region" description="Helical" evidence="1">
    <location>
        <begin position="142"/>
        <end position="161"/>
    </location>
</feature>
<dbReference type="OrthoDB" id="103158at2"/>
<dbReference type="eggNOG" id="COG3119">
    <property type="taxonomic scope" value="Bacteria"/>
</dbReference>
<accession>Q01QK5</accession>
<evidence type="ECO:0000259" key="2">
    <source>
        <dbReference type="Pfam" id="PF00884"/>
    </source>
</evidence>
<feature type="transmembrane region" description="Helical" evidence="1">
    <location>
        <begin position="115"/>
        <end position="135"/>
    </location>
</feature>
<dbReference type="InterPro" id="IPR017850">
    <property type="entry name" value="Alkaline_phosphatase_core_sf"/>
</dbReference>
<gene>
    <name evidence="3" type="ordered locus">Acid_7154</name>
</gene>
<dbReference type="EMBL" id="CP000473">
    <property type="protein sequence ID" value="ABJ88065.1"/>
    <property type="molecule type" value="Genomic_DNA"/>
</dbReference>
<dbReference type="STRING" id="234267.Acid_7154"/>
<organism evidence="3">
    <name type="scientific">Solibacter usitatus (strain Ellin6076)</name>
    <dbReference type="NCBI Taxonomy" id="234267"/>
    <lineage>
        <taxon>Bacteria</taxon>
        <taxon>Pseudomonadati</taxon>
        <taxon>Acidobacteriota</taxon>
        <taxon>Terriglobia</taxon>
        <taxon>Bryobacterales</taxon>
        <taxon>Solibacteraceae</taxon>
        <taxon>Candidatus Solibacter</taxon>
    </lineage>
</organism>
<dbReference type="SUPFAM" id="SSF53649">
    <property type="entry name" value="Alkaline phosphatase-like"/>
    <property type="match status" value="1"/>
</dbReference>
<dbReference type="HOGENOM" id="CLU_520497_0_0_0"/>
<feature type="transmembrane region" description="Helical" evidence="1">
    <location>
        <begin position="78"/>
        <end position="95"/>
    </location>
</feature>
<keyword evidence="1" id="KW-0812">Transmembrane</keyword>
<feature type="domain" description="Sulfatase N-terminal" evidence="2">
    <location>
        <begin position="188"/>
        <end position="483"/>
    </location>
</feature>
<evidence type="ECO:0000256" key="1">
    <source>
        <dbReference type="SAM" id="Phobius"/>
    </source>
</evidence>
<reference evidence="3" key="1">
    <citation type="submission" date="2006-10" db="EMBL/GenBank/DDBJ databases">
        <title>Complete sequence of Solibacter usitatus Ellin6076.</title>
        <authorList>
            <consortium name="US DOE Joint Genome Institute"/>
            <person name="Copeland A."/>
            <person name="Lucas S."/>
            <person name="Lapidus A."/>
            <person name="Barry K."/>
            <person name="Detter J.C."/>
            <person name="Glavina del Rio T."/>
            <person name="Hammon N."/>
            <person name="Israni S."/>
            <person name="Dalin E."/>
            <person name="Tice H."/>
            <person name="Pitluck S."/>
            <person name="Thompson L.S."/>
            <person name="Brettin T."/>
            <person name="Bruce D."/>
            <person name="Han C."/>
            <person name="Tapia R."/>
            <person name="Gilna P."/>
            <person name="Schmutz J."/>
            <person name="Larimer F."/>
            <person name="Land M."/>
            <person name="Hauser L."/>
            <person name="Kyrpides N."/>
            <person name="Mikhailova N."/>
            <person name="Janssen P.H."/>
            <person name="Kuske C.R."/>
            <person name="Richardson P."/>
        </authorList>
    </citation>
    <scope>NUCLEOTIDE SEQUENCE</scope>
    <source>
        <strain evidence="3">Ellin6076</strain>
    </source>
</reference>
<feature type="transmembrane region" description="Helical" evidence="1">
    <location>
        <begin position="7"/>
        <end position="28"/>
    </location>
</feature>
<sequence>MFDRSRVADWLAGLSLANLIFLRCWAELLGLDQTRIYWLKHFPTPLDFLSLVIDVLVLGTLFYLLMGGLRRKSRIASRILLAAGLLILVSLVNSLRTMITNPGTSLFLRFVEQRAPAIGVVLAIVLVGSLVFGGVRALRPVYKLLLLVAPFLLFTFGQSVYRIATYREGLVHDGPMAARLPAKPAGSPRVIWVIFDEWDQDLTFAERPARIHLPEIDRLRAQSFSADDAIRPNMFTDWSMPALTSGIALDYIYPSGPNELMLNPKGVPAAVRWSEQDTVFRAARRMGFNTAVVAWAIPYCRVLKNDLSDCWWWSGSNQYNSAGTTLAEMIVNRPRSLYENIYRSPFGLSLSSQRHIWVTDNVVAKGLEVAADPKIGVALLHMPVPHPPYFYNTATGKNDLASTPIAGILSQNQSGYLDALALTDKIVGELRRAMEQAGTWDTTTIIFSADHPYRHREALDGHAVSRRVPFLVKLAGPERQQRYSPSFSALVTKKLILAILAGEVSRPEQLPRWFDCHSTDYGLD</sequence>
<protein>
    <submittedName>
        <fullName evidence="3">Sulfatase</fullName>
    </submittedName>
</protein>
<keyword evidence="1" id="KW-0472">Membrane</keyword>
<dbReference type="InParanoid" id="Q01QK5"/>
<evidence type="ECO:0000313" key="3">
    <source>
        <dbReference type="EMBL" id="ABJ88065.1"/>
    </source>
</evidence>